<proteinExistence type="predicted"/>
<dbReference type="EMBL" id="AP028911">
    <property type="protein sequence ID" value="BES92245.1"/>
    <property type="molecule type" value="Genomic_DNA"/>
</dbReference>
<sequence>MEAHSPLLQLRTHMFNISKVSPASELHGLNFHLPSAGVSSVGTQSLAFGKVSVKFDATSQHFLPSTHYLQLAMSIVIQLNPLLQRCFSTIKLMEFFMPRAQ</sequence>
<dbReference type="Proteomes" id="UP001307889">
    <property type="component" value="Chromosome 3"/>
</dbReference>
<gene>
    <name evidence="1" type="ORF">NTJ_05053</name>
</gene>
<name>A0ABN7AJ17_9HEMI</name>
<reference evidence="1 2" key="1">
    <citation type="submission" date="2023-09" db="EMBL/GenBank/DDBJ databases">
        <title>Nesidiocoris tenuis whole genome shotgun sequence.</title>
        <authorList>
            <person name="Shibata T."/>
            <person name="Shimoda M."/>
            <person name="Kobayashi T."/>
            <person name="Uehara T."/>
        </authorList>
    </citation>
    <scope>NUCLEOTIDE SEQUENCE [LARGE SCALE GENOMIC DNA]</scope>
    <source>
        <strain evidence="1 2">Japan</strain>
    </source>
</reference>
<keyword evidence="2" id="KW-1185">Reference proteome</keyword>
<evidence type="ECO:0000313" key="1">
    <source>
        <dbReference type="EMBL" id="BES92245.1"/>
    </source>
</evidence>
<accession>A0ABN7AJ17</accession>
<protein>
    <submittedName>
        <fullName evidence="1">Uncharacterized protein</fullName>
    </submittedName>
</protein>
<organism evidence="1 2">
    <name type="scientific">Nesidiocoris tenuis</name>
    <dbReference type="NCBI Taxonomy" id="355587"/>
    <lineage>
        <taxon>Eukaryota</taxon>
        <taxon>Metazoa</taxon>
        <taxon>Ecdysozoa</taxon>
        <taxon>Arthropoda</taxon>
        <taxon>Hexapoda</taxon>
        <taxon>Insecta</taxon>
        <taxon>Pterygota</taxon>
        <taxon>Neoptera</taxon>
        <taxon>Paraneoptera</taxon>
        <taxon>Hemiptera</taxon>
        <taxon>Heteroptera</taxon>
        <taxon>Panheteroptera</taxon>
        <taxon>Cimicomorpha</taxon>
        <taxon>Miridae</taxon>
        <taxon>Dicyphina</taxon>
        <taxon>Nesidiocoris</taxon>
    </lineage>
</organism>
<evidence type="ECO:0000313" key="2">
    <source>
        <dbReference type="Proteomes" id="UP001307889"/>
    </source>
</evidence>